<accession>A0A6P1PXY5</accession>
<dbReference type="AlphaFoldDB" id="A0A6P1PXY5"/>
<dbReference type="PROSITE" id="PS51257">
    <property type="entry name" value="PROKAR_LIPOPROTEIN"/>
    <property type="match status" value="1"/>
</dbReference>
<proteinExistence type="predicted"/>
<keyword evidence="1" id="KW-0472">Membrane</keyword>
<protein>
    <submittedName>
        <fullName evidence="2">Uncharacterized protein</fullName>
    </submittedName>
</protein>
<feature type="transmembrane region" description="Helical" evidence="1">
    <location>
        <begin position="12"/>
        <end position="31"/>
    </location>
</feature>
<sequence length="61" mass="6680">MENRDDKLIALVGLLTACLITVVFLVTVAWLNDIRRSAQITPDVQSCYLKPAPSSTPPARP</sequence>
<dbReference type="OrthoDB" id="6556095at2"/>
<name>A0A6P1PXY5_9GAMM</name>
<keyword evidence="1" id="KW-0812">Transmembrane</keyword>
<evidence type="ECO:0000256" key="1">
    <source>
        <dbReference type="SAM" id="Phobius"/>
    </source>
</evidence>
<dbReference type="EMBL" id="CP028271">
    <property type="protein sequence ID" value="QHM70575.1"/>
    <property type="molecule type" value="Genomic_DNA"/>
</dbReference>
<reference evidence="2 3" key="1">
    <citation type="submission" date="2018-03" db="EMBL/GenBank/DDBJ databases">
        <title>Pantoea intestinalis SRCM103226 isolated form the mealworm.</title>
        <authorList>
            <person name="Jeong D.-Y."/>
            <person name="Kim J.W."/>
        </authorList>
    </citation>
    <scope>NUCLEOTIDE SEQUENCE [LARGE SCALE GENOMIC DNA]</scope>
    <source>
        <strain evidence="2 3">SRCM103226</strain>
    </source>
</reference>
<keyword evidence="1" id="KW-1133">Transmembrane helix</keyword>
<evidence type="ECO:0000313" key="3">
    <source>
        <dbReference type="Proteomes" id="UP000464053"/>
    </source>
</evidence>
<gene>
    <name evidence="2" type="ORF">C7M51_00853</name>
</gene>
<keyword evidence="3" id="KW-1185">Reference proteome</keyword>
<organism evidence="2 3">
    <name type="scientific">Mixta intestinalis</name>
    <dbReference type="NCBI Taxonomy" id="1615494"/>
    <lineage>
        <taxon>Bacteria</taxon>
        <taxon>Pseudomonadati</taxon>
        <taxon>Pseudomonadota</taxon>
        <taxon>Gammaproteobacteria</taxon>
        <taxon>Enterobacterales</taxon>
        <taxon>Erwiniaceae</taxon>
        <taxon>Mixta</taxon>
    </lineage>
</organism>
<dbReference type="RefSeq" id="WP_160620648.1">
    <property type="nucleotide sequence ID" value="NZ_CP028271.1"/>
</dbReference>
<dbReference type="Proteomes" id="UP000464053">
    <property type="component" value="Chromosome"/>
</dbReference>
<dbReference type="KEGG" id="mint:C7M51_00853"/>
<evidence type="ECO:0000313" key="2">
    <source>
        <dbReference type="EMBL" id="QHM70575.1"/>
    </source>
</evidence>